<evidence type="ECO:0000256" key="6">
    <source>
        <dbReference type="ARBA" id="ARBA00023128"/>
    </source>
</evidence>
<dbReference type="eggNOG" id="KOG2530">
    <property type="taxonomic scope" value="Eukaryota"/>
</dbReference>
<comment type="subcellular location">
    <subcellularLocation>
        <location evidence="2">Mitochondrion</location>
    </subcellularLocation>
</comment>
<evidence type="ECO:0000256" key="1">
    <source>
        <dbReference type="ARBA" id="ARBA00003757"/>
    </source>
</evidence>
<evidence type="ECO:0000313" key="10">
    <source>
        <dbReference type="Proteomes" id="UP000011777"/>
    </source>
</evidence>
<proteinExistence type="inferred from homology"/>
<evidence type="ECO:0000259" key="8">
    <source>
        <dbReference type="Pfam" id="PF14881"/>
    </source>
</evidence>
<dbReference type="HOGENOM" id="CLU_022511_2_1_1"/>
<dbReference type="EMBL" id="AOGT01002458">
    <property type="protein sequence ID" value="EMG45465.1"/>
    <property type="molecule type" value="Genomic_DNA"/>
</dbReference>
<organism evidence="9 10">
    <name type="scientific">Candida maltosa (strain Xu316)</name>
    <name type="common">Yeast</name>
    <dbReference type="NCBI Taxonomy" id="1245528"/>
    <lineage>
        <taxon>Eukaryota</taxon>
        <taxon>Fungi</taxon>
        <taxon>Dikarya</taxon>
        <taxon>Ascomycota</taxon>
        <taxon>Saccharomycotina</taxon>
        <taxon>Pichiomycetes</taxon>
        <taxon>Debaryomycetaceae</taxon>
        <taxon>Candida/Lodderomyces clade</taxon>
        <taxon>Candida</taxon>
    </lineage>
</organism>
<dbReference type="InterPro" id="IPR036525">
    <property type="entry name" value="Tubulin/FtsZ_GTPase_sf"/>
</dbReference>
<protein>
    <recommendedName>
        <fullName evidence="4">Protein DML1</fullName>
    </recommendedName>
    <alternativeName>
        <fullName evidence="5">Protein dml1</fullName>
    </alternativeName>
</protein>
<dbReference type="Pfam" id="PF10644">
    <property type="entry name" value="Misat_Tub_SegII"/>
    <property type="match status" value="1"/>
</dbReference>
<keyword evidence="6" id="KW-0496">Mitochondrion</keyword>
<comment type="caution">
    <text evidence="9">The sequence shown here is derived from an EMBL/GenBank/DDBJ whole genome shotgun (WGS) entry which is preliminary data.</text>
</comment>
<comment type="similarity">
    <text evidence="3">Belongs to the misato family.</text>
</comment>
<dbReference type="InterPro" id="IPR019605">
    <property type="entry name" value="Misato_II_tubulin-like"/>
</dbReference>
<dbReference type="InterPro" id="IPR029209">
    <property type="entry name" value="DML1/Misato_tubulin"/>
</dbReference>
<gene>
    <name evidence="9" type="ORF">G210_4345</name>
</gene>
<dbReference type="Gene3D" id="3.40.50.1440">
    <property type="entry name" value="Tubulin/FtsZ, GTPase domain"/>
    <property type="match status" value="1"/>
</dbReference>
<dbReference type="InterPro" id="IPR049942">
    <property type="entry name" value="DML1/Misato"/>
</dbReference>
<dbReference type="OMA" id="DNGWGGF"/>
<evidence type="ECO:0000313" key="9">
    <source>
        <dbReference type="EMBL" id="EMG45465.1"/>
    </source>
</evidence>
<feature type="domain" description="DML1/Misato tubulin" evidence="8">
    <location>
        <begin position="113"/>
        <end position="301"/>
    </location>
</feature>
<accession>M3JRQ3</accession>
<reference evidence="9 10" key="1">
    <citation type="submission" date="2013-02" db="EMBL/GenBank/DDBJ databases">
        <title>Genome sequence of Candida maltosa Xu316, a potential industrial strain for xylitol and ethanol production.</title>
        <authorList>
            <person name="Yu J."/>
            <person name="Wang Q."/>
            <person name="Geng X."/>
            <person name="Bao W."/>
            <person name="He P."/>
            <person name="Cai J."/>
        </authorList>
    </citation>
    <scope>NUCLEOTIDE SEQUENCE [LARGE SCALE GENOMIC DNA]</scope>
    <source>
        <strain evidence="10">Xu316</strain>
    </source>
</reference>
<comment type="function">
    <text evidence="1">Involved in the partitioning of the mitochondrial organelle and mitochondrial DNA (mtDNA) inheritance.</text>
</comment>
<evidence type="ECO:0000256" key="4">
    <source>
        <dbReference type="ARBA" id="ARBA00014097"/>
    </source>
</evidence>
<dbReference type="Pfam" id="PF14881">
    <property type="entry name" value="Tubulin_3"/>
    <property type="match status" value="1"/>
</dbReference>
<evidence type="ECO:0000256" key="3">
    <source>
        <dbReference type="ARBA" id="ARBA00008507"/>
    </source>
</evidence>
<dbReference type="PANTHER" id="PTHR13391">
    <property type="entry name" value="MITOCHONDRIAL DISTRIBUTION REGULATOR MISATO"/>
    <property type="match status" value="1"/>
</dbReference>
<dbReference type="PANTHER" id="PTHR13391:SF0">
    <property type="entry name" value="PROTEIN MISATO HOMOLOG 1"/>
    <property type="match status" value="1"/>
</dbReference>
<evidence type="ECO:0000256" key="2">
    <source>
        <dbReference type="ARBA" id="ARBA00004173"/>
    </source>
</evidence>
<name>M3JRQ3_CANMX</name>
<keyword evidence="10" id="KW-1185">Reference proteome</keyword>
<evidence type="ECO:0000259" key="7">
    <source>
        <dbReference type="Pfam" id="PF10644"/>
    </source>
</evidence>
<feature type="domain" description="Misato Segment II tubulin-like" evidence="7">
    <location>
        <begin position="3"/>
        <end position="103"/>
    </location>
</feature>
<dbReference type="GO" id="GO:0007005">
    <property type="term" value="P:mitochondrion organization"/>
    <property type="evidence" value="ECO:0007669"/>
    <property type="project" value="InterPro"/>
</dbReference>
<dbReference type="AlphaFoldDB" id="M3JRQ3"/>
<sequence length="453" mass="52360">MTEVISLSYGQESNHVITHLYNTQESLIPYTPTSPLHHDLQVFLSRFKSTTSTYSPRALIYDLRNGLGALNKFEYHETIPTLDMPVVNQHRIPEKNEYQKKLDEGITDGSLLNTANTTHWTDYNKLIYNPKSLHTVKNFVEMDKGKGHHYNFHNLKFELYNVGQEEFKDNNDGDGDEDGLIENFRYFLEKADNLQGLQVFTNIDDAWGGFTSEMILELVDEYFNNNNKMNLWIYGLISEAKTIKDRVSRIKTLAELTKQSNMLIPFDMHNLQENSSLLSDKFNPESSWHKSSIPALFINSIWGLNNQFKNGVNMSHLQSDILQNNENRKIINQIKIVGEEQQDAQMMDVKLKDIDINNFDFSSLGSKKTTKSINLGLSKDDSPRNFVKNYISETKLDIQGENTNQYLNPYIENMVHVDTFPTDILSSTKFYTEFNIHDGLKEYLKPYQKLISG</sequence>
<dbReference type="SUPFAM" id="SSF52490">
    <property type="entry name" value="Tubulin nucleotide-binding domain-like"/>
    <property type="match status" value="1"/>
</dbReference>
<dbReference type="OrthoDB" id="271881at2759"/>
<dbReference type="GO" id="GO:0005739">
    <property type="term" value="C:mitochondrion"/>
    <property type="evidence" value="ECO:0007669"/>
    <property type="project" value="UniProtKB-SubCell"/>
</dbReference>
<evidence type="ECO:0000256" key="5">
    <source>
        <dbReference type="ARBA" id="ARBA00022030"/>
    </source>
</evidence>
<dbReference type="Proteomes" id="UP000011777">
    <property type="component" value="Unassembled WGS sequence"/>
</dbReference>